<name>A0A7D4PSS7_9MICO</name>
<organism evidence="1 2">
    <name type="scientific">Microbacterium hominis</name>
    <dbReference type="NCBI Taxonomy" id="162426"/>
    <lineage>
        <taxon>Bacteria</taxon>
        <taxon>Bacillati</taxon>
        <taxon>Actinomycetota</taxon>
        <taxon>Actinomycetes</taxon>
        <taxon>Micrococcales</taxon>
        <taxon>Microbacteriaceae</taxon>
        <taxon>Microbacterium</taxon>
    </lineage>
</organism>
<dbReference type="Proteomes" id="UP000502498">
    <property type="component" value="Chromosome"/>
</dbReference>
<protein>
    <submittedName>
        <fullName evidence="1">Uncharacterized protein</fullName>
    </submittedName>
</protein>
<dbReference type="EMBL" id="CP054038">
    <property type="protein sequence ID" value="QKJ18273.1"/>
    <property type="molecule type" value="Genomic_DNA"/>
</dbReference>
<evidence type="ECO:0000313" key="1">
    <source>
        <dbReference type="EMBL" id="QKJ18273.1"/>
    </source>
</evidence>
<sequence>MLSRSAIIVGPATATSGAVSLAQGVYGARGNLELVACDSADGLWVFWFNADLDTDPLATPDVPPGNWSAGLRFAAGRRYVDAQILQSSVGPDHLEVLALTSDGVLESWFWSPGPGFQRRVTDAATGVTRFAAAHDRGTLLVTVAATEGAKRHLVSPPRGYPSRAWVLTAGGPALDVDATAEIVAAGIAADEITPGTARAATSTRAGGTTELTWRDRDGAIRHLGVPR</sequence>
<accession>A0A7D4PSS7</accession>
<gene>
    <name evidence="1" type="ORF">HQM25_01895</name>
</gene>
<evidence type="ECO:0000313" key="2">
    <source>
        <dbReference type="Proteomes" id="UP000502498"/>
    </source>
</evidence>
<dbReference type="RefSeq" id="WP_172988653.1">
    <property type="nucleotide sequence ID" value="NZ_CP054038.1"/>
</dbReference>
<proteinExistence type="predicted"/>
<dbReference type="SUPFAM" id="SSF89372">
    <property type="entry name" value="Fucose-specific lectin"/>
    <property type="match status" value="1"/>
</dbReference>
<dbReference type="AlphaFoldDB" id="A0A7D4PSS7"/>
<reference evidence="1 2" key="1">
    <citation type="submission" date="2020-05" db="EMBL/GenBank/DDBJ databases">
        <title>Strain PA2F3 complete genome.</title>
        <authorList>
            <person name="Kim Y.-S."/>
            <person name="Kim S.-J."/>
            <person name="Jung H.-k."/>
            <person name="Kim S.-E."/>
            <person name="Kim K.-H."/>
        </authorList>
    </citation>
    <scope>NUCLEOTIDE SEQUENCE [LARGE SCALE GENOMIC DNA]</scope>
    <source>
        <strain evidence="1 2">PA2F3</strain>
    </source>
</reference>